<evidence type="ECO:0000313" key="3">
    <source>
        <dbReference type="Proteomes" id="UP000075635"/>
    </source>
</evidence>
<proteinExistence type="predicted"/>
<dbReference type="InterPro" id="IPR016040">
    <property type="entry name" value="NAD(P)-bd_dom"/>
</dbReference>
<gene>
    <name evidence="2" type="ORF">BE17_02350</name>
</gene>
<reference evidence="2 3" key="1">
    <citation type="submission" date="2014-02" db="EMBL/GenBank/DDBJ databases">
        <title>The small core and large imbalanced accessory genome model reveals a collaborative survival strategy of Sorangium cellulosum strains in nature.</title>
        <authorList>
            <person name="Han K."/>
            <person name="Peng R."/>
            <person name="Blom J."/>
            <person name="Li Y.-Z."/>
        </authorList>
    </citation>
    <scope>NUCLEOTIDE SEQUENCE [LARGE SCALE GENOMIC DNA]</scope>
    <source>
        <strain evidence="2 3">So0011-07</strain>
    </source>
</reference>
<dbReference type="InterPro" id="IPR036291">
    <property type="entry name" value="NAD(P)-bd_dom_sf"/>
</dbReference>
<comment type="caution">
    <text evidence="2">The sequence shown here is derived from an EMBL/GenBank/DDBJ whole genome shotgun (WGS) entry which is preliminary data.</text>
</comment>
<dbReference type="InterPro" id="IPR051604">
    <property type="entry name" value="Ergot_Alk_Oxidoreductase"/>
</dbReference>
<dbReference type="CDD" id="cd05269">
    <property type="entry name" value="TMR_SDR_a"/>
    <property type="match status" value="1"/>
</dbReference>
<dbReference type="AlphaFoldDB" id="A0A150RZX8"/>
<dbReference type="Gene3D" id="3.90.25.10">
    <property type="entry name" value="UDP-galactose 4-epimerase, domain 1"/>
    <property type="match status" value="1"/>
</dbReference>
<sequence length="284" mass="29715">MILVTGAGGTVGSALLEELKSSGHRPRVAHRSREKAERARAAGDDAVILDFARPETLGPALEGVDAVFLLGAGGLGQVEGEIAVVDAARAAGAKKIVKLSAWNAAGEAYSFAKLHRSIERAVESSGLAFTLLRPNGFMQNFVNFMAGSIKAQGAFYQPAGDARISHIDVRDIARVAARALTTSGHDGKAYELSGPRAISYGEAAEILSGVLGKRVSYVAVPDDAARAGMVAAGMPEFYADHVIDLNRHYRTGAGSAVSTAVKDVTGRDPVSFEEFARDHAGALR</sequence>
<dbReference type="Pfam" id="PF13460">
    <property type="entry name" value="NAD_binding_10"/>
    <property type="match status" value="1"/>
</dbReference>
<dbReference type="SUPFAM" id="SSF51735">
    <property type="entry name" value="NAD(P)-binding Rossmann-fold domains"/>
    <property type="match status" value="1"/>
</dbReference>
<evidence type="ECO:0000313" key="2">
    <source>
        <dbReference type="EMBL" id="KYF85773.1"/>
    </source>
</evidence>
<evidence type="ECO:0000259" key="1">
    <source>
        <dbReference type="Pfam" id="PF13460"/>
    </source>
</evidence>
<dbReference type="PANTHER" id="PTHR43162:SF1">
    <property type="entry name" value="PRESTALK A DIFFERENTIATION PROTEIN A"/>
    <property type="match status" value="1"/>
</dbReference>
<dbReference type="Gene3D" id="3.40.50.720">
    <property type="entry name" value="NAD(P)-binding Rossmann-like Domain"/>
    <property type="match status" value="1"/>
</dbReference>
<dbReference type="Proteomes" id="UP000075635">
    <property type="component" value="Unassembled WGS sequence"/>
</dbReference>
<dbReference type="PANTHER" id="PTHR43162">
    <property type="match status" value="1"/>
</dbReference>
<feature type="domain" description="NAD(P)-binding" evidence="1">
    <location>
        <begin position="6"/>
        <end position="181"/>
    </location>
</feature>
<dbReference type="EMBL" id="JEMB01001627">
    <property type="protein sequence ID" value="KYF85773.1"/>
    <property type="molecule type" value="Genomic_DNA"/>
</dbReference>
<accession>A0A150RZX8</accession>
<protein>
    <recommendedName>
        <fullName evidence="1">NAD(P)-binding domain-containing protein</fullName>
    </recommendedName>
</protein>
<organism evidence="2 3">
    <name type="scientific">Sorangium cellulosum</name>
    <name type="common">Polyangium cellulosum</name>
    <dbReference type="NCBI Taxonomy" id="56"/>
    <lineage>
        <taxon>Bacteria</taxon>
        <taxon>Pseudomonadati</taxon>
        <taxon>Myxococcota</taxon>
        <taxon>Polyangia</taxon>
        <taxon>Polyangiales</taxon>
        <taxon>Polyangiaceae</taxon>
        <taxon>Sorangium</taxon>
    </lineage>
</organism>
<name>A0A150RZX8_SORCE</name>